<gene>
    <name evidence="1" type="ORF">DFH08DRAFT_811191</name>
</gene>
<keyword evidence="2" id="KW-1185">Reference proteome</keyword>
<evidence type="ECO:0000313" key="1">
    <source>
        <dbReference type="EMBL" id="KAJ7342852.1"/>
    </source>
</evidence>
<dbReference type="Proteomes" id="UP001218218">
    <property type="component" value="Unassembled WGS sequence"/>
</dbReference>
<reference evidence="1" key="1">
    <citation type="submission" date="2023-03" db="EMBL/GenBank/DDBJ databases">
        <title>Massive genome expansion in bonnet fungi (Mycena s.s.) driven by repeated elements and novel gene families across ecological guilds.</title>
        <authorList>
            <consortium name="Lawrence Berkeley National Laboratory"/>
            <person name="Harder C.B."/>
            <person name="Miyauchi S."/>
            <person name="Viragh M."/>
            <person name="Kuo A."/>
            <person name="Thoen E."/>
            <person name="Andreopoulos B."/>
            <person name="Lu D."/>
            <person name="Skrede I."/>
            <person name="Drula E."/>
            <person name="Henrissat B."/>
            <person name="Morin E."/>
            <person name="Kohler A."/>
            <person name="Barry K."/>
            <person name="LaButti K."/>
            <person name="Morin E."/>
            <person name="Salamov A."/>
            <person name="Lipzen A."/>
            <person name="Mereny Z."/>
            <person name="Hegedus B."/>
            <person name="Baldrian P."/>
            <person name="Stursova M."/>
            <person name="Weitz H."/>
            <person name="Taylor A."/>
            <person name="Grigoriev I.V."/>
            <person name="Nagy L.G."/>
            <person name="Martin F."/>
            <person name="Kauserud H."/>
        </authorList>
    </citation>
    <scope>NUCLEOTIDE SEQUENCE</scope>
    <source>
        <strain evidence="1">CBHHK002</strain>
    </source>
</reference>
<dbReference type="EMBL" id="JARIHO010000024">
    <property type="protein sequence ID" value="KAJ7342852.1"/>
    <property type="molecule type" value="Genomic_DNA"/>
</dbReference>
<proteinExistence type="predicted"/>
<evidence type="ECO:0000313" key="2">
    <source>
        <dbReference type="Proteomes" id="UP001218218"/>
    </source>
</evidence>
<comment type="caution">
    <text evidence="1">The sequence shown here is derived from an EMBL/GenBank/DDBJ whole genome shotgun (WGS) entry which is preliminary data.</text>
</comment>
<accession>A0AAD7ENA6</accession>
<organism evidence="1 2">
    <name type="scientific">Mycena albidolilacea</name>
    <dbReference type="NCBI Taxonomy" id="1033008"/>
    <lineage>
        <taxon>Eukaryota</taxon>
        <taxon>Fungi</taxon>
        <taxon>Dikarya</taxon>
        <taxon>Basidiomycota</taxon>
        <taxon>Agaricomycotina</taxon>
        <taxon>Agaricomycetes</taxon>
        <taxon>Agaricomycetidae</taxon>
        <taxon>Agaricales</taxon>
        <taxon>Marasmiineae</taxon>
        <taxon>Mycenaceae</taxon>
        <taxon>Mycena</taxon>
    </lineage>
</organism>
<dbReference type="AlphaFoldDB" id="A0AAD7ENA6"/>
<name>A0AAD7ENA6_9AGAR</name>
<protein>
    <submittedName>
        <fullName evidence="1">Uncharacterized protein</fullName>
    </submittedName>
</protein>
<sequence length="218" mass="23459">MPMVPHPRFSFNSVQLPAASSQGDLSYAKENGCMQIKARLKLSSESQSHVVVLTASDCCSGQTVGANSQRINLTVFLEAPGFITKDERPAIRLTGLSREKNRSCCSGQTGGANSQRINLTVFLEAPGFITKDERPAIRLTGLSREKNRSCCSGQTGGANSQKIDLTVFLEAPGFNTKDADIRRRGGMLGRAVVQGQDGTVFLPSVRLTVLDGYGDDPY</sequence>